<proteinExistence type="predicted"/>
<dbReference type="PROSITE" id="PS51007">
    <property type="entry name" value="CYTC"/>
    <property type="match status" value="1"/>
</dbReference>
<dbReference type="PANTHER" id="PTHR35008">
    <property type="entry name" value="BLL4482 PROTEIN-RELATED"/>
    <property type="match status" value="1"/>
</dbReference>
<evidence type="ECO:0000313" key="7">
    <source>
        <dbReference type="EMBL" id="MCX2564678.1"/>
    </source>
</evidence>
<evidence type="ECO:0000256" key="4">
    <source>
        <dbReference type="PROSITE-ProRule" id="PRU00433"/>
    </source>
</evidence>
<dbReference type="RefSeq" id="WP_173560316.1">
    <property type="nucleotide sequence ID" value="NZ_JAPIUZ010000008.1"/>
</dbReference>
<keyword evidence="3 4" id="KW-0408">Iron</keyword>
<keyword evidence="2 4" id="KW-0479">Metal-binding</keyword>
<feature type="signal peptide" evidence="5">
    <location>
        <begin position="1"/>
        <end position="18"/>
    </location>
</feature>
<dbReference type="PROSITE" id="PS51257">
    <property type="entry name" value="PROKAR_LIPOPROTEIN"/>
    <property type="match status" value="1"/>
</dbReference>
<comment type="caution">
    <text evidence="7">The sequence shown here is derived from an EMBL/GenBank/DDBJ whole genome shotgun (WGS) entry which is preliminary data.</text>
</comment>
<feature type="chain" id="PRO_5046703815" evidence="5">
    <location>
        <begin position="19"/>
        <end position="157"/>
    </location>
</feature>
<dbReference type="InterPro" id="IPR036909">
    <property type="entry name" value="Cyt_c-like_dom_sf"/>
</dbReference>
<accession>A0ABT3QHB5</accession>
<evidence type="ECO:0000256" key="3">
    <source>
        <dbReference type="ARBA" id="ARBA00023004"/>
    </source>
</evidence>
<gene>
    <name evidence="7" type="ORF">OQ497_12035</name>
</gene>
<dbReference type="Pfam" id="PF13442">
    <property type="entry name" value="Cytochrome_CBB3"/>
    <property type="match status" value="1"/>
</dbReference>
<dbReference type="Gene3D" id="1.10.760.10">
    <property type="entry name" value="Cytochrome c-like domain"/>
    <property type="match status" value="1"/>
</dbReference>
<reference evidence="7 8" key="1">
    <citation type="submission" date="2022-11" db="EMBL/GenBank/DDBJ databases">
        <title>Genome sequencing of Acetobacter type strain.</title>
        <authorList>
            <person name="Heo J."/>
            <person name="Lee D."/>
            <person name="Han B.-H."/>
            <person name="Hong S.-B."/>
            <person name="Kwon S.-W."/>
        </authorList>
    </citation>
    <scope>NUCLEOTIDE SEQUENCE [LARGE SCALE GENOMIC DNA]</scope>
    <source>
        <strain evidence="7 8">KACC 21253</strain>
    </source>
</reference>
<keyword evidence="1 4" id="KW-0349">Heme</keyword>
<evidence type="ECO:0000256" key="1">
    <source>
        <dbReference type="ARBA" id="ARBA00022617"/>
    </source>
</evidence>
<evidence type="ECO:0000256" key="5">
    <source>
        <dbReference type="SAM" id="SignalP"/>
    </source>
</evidence>
<organism evidence="7 8">
    <name type="scientific">Acetobacter thailandicus</name>
    <dbReference type="NCBI Taxonomy" id="1502842"/>
    <lineage>
        <taxon>Bacteria</taxon>
        <taxon>Pseudomonadati</taxon>
        <taxon>Pseudomonadota</taxon>
        <taxon>Alphaproteobacteria</taxon>
        <taxon>Acetobacterales</taxon>
        <taxon>Acetobacteraceae</taxon>
        <taxon>Acetobacter</taxon>
    </lineage>
</organism>
<dbReference type="SUPFAM" id="SSF46626">
    <property type="entry name" value="Cytochrome c"/>
    <property type="match status" value="1"/>
</dbReference>
<dbReference type="Proteomes" id="UP001301152">
    <property type="component" value="Unassembled WGS sequence"/>
</dbReference>
<dbReference type="PANTHER" id="PTHR35008:SF8">
    <property type="entry name" value="ALCOHOL DEHYDROGENASE CYTOCHROME C SUBUNIT"/>
    <property type="match status" value="1"/>
</dbReference>
<evidence type="ECO:0000259" key="6">
    <source>
        <dbReference type="PROSITE" id="PS51007"/>
    </source>
</evidence>
<dbReference type="InterPro" id="IPR009056">
    <property type="entry name" value="Cyt_c-like_dom"/>
</dbReference>
<protein>
    <submittedName>
        <fullName evidence="7">Cytochrome c</fullName>
    </submittedName>
</protein>
<feature type="domain" description="Cytochrome c" evidence="6">
    <location>
        <begin position="25"/>
        <end position="117"/>
    </location>
</feature>
<dbReference type="EMBL" id="JAPIUZ010000008">
    <property type="protein sequence ID" value="MCX2564678.1"/>
    <property type="molecule type" value="Genomic_DNA"/>
</dbReference>
<keyword evidence="5" id="KW-0732">Signal</keyword>
<sequence length="157" mass="16884">MPSCFRSLSLRFVVLCLAATSLTGCSKKSPQRLYGMNCGICHHSGDGMPGSVPPVRGRIDIIASTPEGKRYLADVLINGLSGAIVVDGKPYDSYMPSFDRLKDEEIATILNWLSARGDTKSAPTLTAADIAEARARHISTPKVSAERAELHKKSLIP</sequence>
<evidence type="ECO:0000256" key="2">
    <source>
        <dbReference type="ARBA" id="ARBA00022723"/>
    </source>
</evidence>
<name>A0ABT3QHB5_9PROT</name>
<evidence type="ECO:0000313" key="8">
    <source>
        <dbReference type="Proteomes" id="UP001301152"/>
    </source>
</evidence>
<keyword evidence="8" id="KW-1185">Reference proteome</keyword>
<dbReference type="InterPro" id="IPR051459">
    <property type="entry name" value="Cytochrome_c-type_DH"/>
</dbReference>